<dbReference type="AlphaFoldDB" id="A0A5J5IIY6"/>
<keyword evidence="1" id="KW-0732">Signal</keyword>
<dbReference type="Pfam" id="PF07593">
    <property type="entry name" value="UnbV_ASPIC"/>
    <property type="match status" value="1"/>
</dbReference>
<reference evidence="3 4" key="1">
    <citation type="submission" date="2019-09" db="EMBL/GenBank/DDBJ databases">
        <title>Draft genome sequence of Ginsengibacter sp. BR5-29.</title>
        <authorList>
            <person name="Im W.-T."/>
        </authorList>
    </citation>
    <scope>NUCLEOTIDE SEQUENCE [LARGE SCALE GENOMIC DNA]</scope>
    <source>
        <strain evidence="3 4">BR5-29</strain>
    </source>
</reference>
<comment type="caution">
    <text evidence="3">The sequence shown here is derived from an EMBL/GenBank/DDBJ whole genome shotgun (WGS) entry which is preliminary data.</text>
</comment>
<evidence type="ECO:0000259" key="2">
    <source>
        <dbReference type="Pfam" id="PF07593"/>
    </source>
</evidence>
<keyword evidence="4" id="KW-1185">Reference proteome</keyword>
<organism evidence="3 4">
    <name type="scientific">Ginsengibacter hankyongi</name>
    <dbReference type="NCBI Taxonomy" id="2607284"/>
    <lineage>
        <taxon>Bacteria</taxon>
        <taxon>Pseudomonadati</taxon>
        <taxon>Bacteroidota</taxon>
        <taxon>Chitinophagia</taxon>
        <taxon>Chitinophagales</taxon>
        <taxon>Chitinophagaceae</taxon>
        <taxon>Ginsengibacter</taxon>
    </lineage>
</organism>
<dbReference type="SUPFAM" id="SSF69318">
    <property type="entry name" value="Integrin alpha N-terminal domain"/>
    <property type="match status" value="2"/>
</dbReference>
<sequence length="1120" mass="125134">MHANNLYIYTIKLLLINFSIMPSKRLAALSFLLFILISTSCNRHKNLFDSLPATTTKIDFANNLEKRDLFGILYYLYYYNGGGVSIGDINNDGLPDIYFTANSYGHNKLYLNKGNFEFEDITDRAGVAGTADWCSGSTMVDINGDGLLDIYVSVVANHHGLKGHNMLFINNGNNTFTESSAQYGLDFSGFTTQVAFFDYDHDGDLDCYMLNQSHQPNQNIVDTSNRRKFDQYSGDRFYRNDLNTPLKKFTDVSAQAGIYQSSLGYGLGISIGDLNNDGWDDIYIGNDFHENDYYYVNNGNGTFTESGAKHFNHYSRFSMGNDIADYNNDGQLDVITVDMLPQDEKVLKTYGSDENPDIYKLKLMNNGFQYQYSKNCLQRNNGDGTSFSETSLLSGVAATDWSWGPLFADFDNDGNKDLFISSGIVKRPVDLDYVNFISNLYIHKALNSSDKYDDMALEKMPDGSSHPFLYKGDGKLSFKDVSNDWGTGQMKGYYNGAAYADLDNDGNLDLVINALNAPAVILKNNAPKENYISIAFKGNDMNTFGIGCKAYLFQKRKLQYEQLMLTRGFQSSSDTRLHFGLDSSSIIDSILVIWPNQKYQVVKNIHANRQITFYQKAATGTFNYSSYFKPAPAYFTDISDSINVSWKHREDNFNDFNVQYLIPHEESTRGPKIAVGDVNGDGLDDFYACGAKGQAGTLMIQQKNGSFAAADTAVFNKDAGCEDVDALFFDANDDGYPDLYIVSGGNEYAGNNNYLLDRLYFNDGKGNFTKSINSIPEIFQNKSCVTVADVDHDGDMDLFVGTLADAHAYGIPQTSYLLINDGKGNFAVANESTIQLSNIGVVTSAAFADVNKDGWVDLVVTGEWMPMTIFINNHGKFGKTIVPTSTGLWQTVFINDINGDGNPDILAGNWGWNNKFWSGKDGPLRLYVGVYDASGRVSQLMSYTSNGVEYPFLAKDEVERPLPLLKKHYLLYADYAGVPMKDVFYGWIDTVKPIMAERLGSAVFYNDGKGNFTINDLPATLQLAPIFSFQKNMENPFNENSYISGGNFFDVIPYEGRYDAQPAALFTFNKKDSFNYIPQQNLADIKGQVRDIKWLRTAKYGNVMMIARNNNSIIFLAGKK</sequence>
<evidence type="ECO:0000313" key="4">
    <source>
        <dbReference type="Proteomes" id="UP000326903"/>
    </source>
</evidence>
<protein>
    <submittedName>
        <fullName evidence="3">VCBS repeat-containing protein</fullName>
    </submittedName>
</protein>
<dbReference type="Gene3D" id="2.130.10.130">
    <property type="entry name" value="Integrin alpha, N-terminal"/>
    <property type="match status" value="3"/>
</dbReference>
<proteinExistence type="predicted"/>
<evidence type="ECO:0000313" key="3">
    <source>
        <dbReference type="EMBL" id="KAA9038199.1"/>
    </source>
</evidence>
<accession>A0A5J5IIY6</accession>
<dbReference type="InterPro" id="IPR011519">
    <property type="entry name" value="UnbV_ASPIC"/>
</dbReference>
<dbReference type="PANTHER" id="PTHR16026:SF0">
    <property type="entry name" value="CARTILAGE ACIDIC PROTEIN 1"/>
    <property type="match status" value="1"/>
</dbReference>
<dbReference type="Pfam" id="PF13517">
    <property type="entry name" value="FG-GAP_3"/>
    <property type="match status" value="6"/>
</dbReference>
<dbReference type="InterPro" id="IPR027039">
    <property type="entry name" value="Crtac1"/>
</dbReference>
<feature type="domain" description="ASPIC/UnbV" evidence="2">
    <location>
        <begin position="545"/>
        <end position="612"/>
    </location>
</feature>
<name>A0A5J5IIY6_9BACT</name>
<dbReference type="Proteomes" id="UP000326903">
    <property type="component" value="Unassembled WGS sequence"/>
</dbReference>
<dbReference type="InterPro" id="IPR013517">
    <property type="entry name" value="FG-GAP"/>
</dbReference>
<dbReference type="InterPro" id="IPR028994">
    <property type="entry name" value="Integrin_alpha_N"/>
</dbReference>
<dbReference type="EMBL" id="VYQF01000004">
    <property type="protein sequence ID" value="KAA9038199.1"/>
    <property type="molecule type" value="Genomic_DNA"/>
</dbReference>
<dbReference type="PANTHER" id="PTHR16026">
    <property type="entry name" value="CARTILAGE ACIDIC PROTEIN 1"/>
    <property type="match status" value="1"/>
</dbReference>
<gene>
    <name evidence="3" type="ORF">FW778_15740</name>
</gene>
<evidence type="ECO:0000256" key="1">
    <source>
        <dbReference type="ARBA" id="ARBA00022729"/>
    </source>
</evidence>